<dbReference type="KEGG" id="nwl:NWFMUON74_61630"/>
<dbReference type="GeneID" id="80350573"/>
<accession>A0A7G1KTY6</accession>
<evidence type="ECO:0000313" key="1">
    <source>
        <dbReference type="EMBL" id="BCK58391.1"/>
    </source>
</evidence>
<dbReference type="AlphaFoldDB" id="A0A7G1KTY6"/>
<sequence>MRREQRAALVEVLALEREIEDLAADALTTWLQVAADAALPALTAAAIPPDPDAITRTTAAWERELDRGFLPKFAAIVDRLLGADRDRLEEWRTRTLASVRERLLSIPARAARKVHAAIRDAAGQAVDAVRELAARALSPARWRSDAAEIGRTNGAAIYNATKLARAALEERDTGVTLDKVWLSLHDGHTRHTHQAADRQRVSLAADFVVGGAALRFPGDPYGPPGEVINCRCVIAIVQSALEIPAPARVASAADTGGTMAAKAFEALLIPTGVVGRSGYSMLAAGAELVDTVLPLPLKWQRADVPAHDGSVTVGAIEKLEMRDGGVWGIGTMLDNAETTEVEQQIEAGVTQPSVELVVRAETMTDASGTPITMETAEQLYMDGAQIVMRWDAVEIVGASLVSVPEFRDTSITLRDAEPGTVPPKLSVVAAVANARIVEPHRYPHEFFTDPELAEPIPIQVNSQGRVIGYLALWESKHRAYPDMPVTPYRTNCGYADFHQTTAYLDNGTTMAVGRLTVGGGHAIPGKGVQAALAHHDDVSTCWAYVIAGEDDFGIWVSGAIHFDADERMVKLALGTPHSGHWERTAGGRPELIIAHAVNDPGFANYYQRAADREGDLGMVACFAPAPVQPVANSALLDAVAERAVLAFVEHQAVQARADQVRAAMDAAGVRRKRSLAEAIRANHAARAGAR</sequence>
<dbReference type="EMBL" id="AP023396">
    <property type="protein sequence ID" value="BCK58391.1"/>
    <property type="molecule type" value="Genomic_DNA"/>
</dbReference>
<dbReference type="RefSeq" id="WP_187685147.1">
    <property type="nucleotide sequence ID" value="NZ_AP023396.1"/>
</dbReference>
<evidence type="ECO:0000313" key="2">
    <source>
        <dbReference type="Proteomes" id="UP000516173"/>
    </source>
</evidence>
<organism evidence="1 2">
    <name type="scientific">Nocardia wallacei</name>
    <dbReference type="NCBI Taxonomy" id="480035"/>
    <lineage>
        <taxon>Bacteria</taxon>
        <taxon>Bacillati</taxon>
        <taxon>Actinomycetota</taxon>
        <taxon>Actinomycetes</taxon>
        <taxon>Mycobacteriales</taxon>
        <taxon>Nocardiaceae</taxon>
        <taxon>Nocardia</taxon>
    </lineage>
</organism>
<evidence type="ECO:0008006" key="3">
    <source>
        <dbReference type="Google" id="ProtNLM"/>
    </source>
</evidence>
<reference evidence="1 2" key="1">
    <citation type="submission" date="2020-08" db="EMBL/GenBank/DDBJ databases">
        <title>Genome Sequencing of Nocardia wallacei strain FMUON74 and assembly.</title>
        <authorList>
            <person name="Toyokawa M."/>
            <person name="Uesaka K."/>
        </authorList>
    </citation>
    <scope>NUCLEOTIDE SEQUENCE [LARGE SCALE GENOMIC DNA]</scope>
    <source>
        <strain evidence="1 2">FMUON74</strain>
    </source>
</reference>
<keyword evidence="2" id="KW-1185">Reference proteome</keyword>
<name>A0A7G1KTY6_9NOCA</name>
<proteinExistence type="predicted"/>
<gene>
    <name evidence="1" type="ORF">NWFMUON74_61630</name>
</gene>
<protein>
    <recommendedName>
        <fullName evidence="3">Phage head morphogenesis domain-containing protein</fullName>
    </recommendedName>
</protein>
<dbReference type="Proteomes" id="UP000516173">
    <property type="component" value="Chromosome"/>
</dbReference>